<accession>A0AAV7KI70</accession>
<dbReference type="Gene3D" id="2.30.42.10">
    <property type="match status" value="1"/>
</dbReference>
<dbReference type="PROSITE" id="PS50106">
    <property type="entry name" value="PDZ"/>
    <property type="match status" value="1"/>
</dbReference>
<evidence type="ECO:0000259" key="1">
    <source>
        <dbReference type="PROSITE" id="PS50106"/>
    </source>
</evidence>
<evidence type="ECO:0000313" key="2">
    <source>
        <dbReference type="EMBL" id="KAI6660839.1"/>
    </source>
</evidence>
<name>A0AAV7KI70_9METZ</name>
<dbReference type="InterPro" id="IPR036034">
    <property type="entry name" value="PDZ_sf"/>
</dbReference>
<dbReference type="Proteomes" id="UP001165289">
    <property type="component" value="Unassembled WGS sequence"/>
</dbReference>
<dbReference type="AlphaFoldDB" id="A0AAV7KI70"/>
<protein>
    <recommendedName>
        <fullName evidence="1">PDZ domain-containing protein</fullName>
    </recommendedName>
</protein>
<evidence type="ECO:0000313" key="3">
    <source>
        <dbReference type="Proteomes" id="UP001165289"/>
    </source>
</evidence>
<sequence length="276" mass="31959">MATAIDTHMHPDIERLRVLVTDKKEEVKKQFDMLRTNLSRKERSIYVQLDDIVTAAYNSHRGLLRSIEQLEIGRASLENIFKENLVLNLLDKTVVDLEREKNKLEEQDAKIPKIVHLLWNLEPFVRELDTLCVVRLSSNSQFDKKVINLRRREGQSFGFVLMSDINKQTTICRINEDSPAHNSELRIGDILLLIIAQMNTGKTTLLGWCLLTLAGGGALFVTRREYLASKQRHKNDAYISDKNITWQDILTYEEKKIKFEEEQKEKNQPPPTDGKT</sequence>
<comment type="caution">
    <text evidence="2">The sequence shown here is derived from an EMBL/GenBank/DDBJ whole genome shotgun (WGS) entry which is preliminary data.</text>
</comment>
<dbReference type="EMBL" id="JAKMXF010000022">
    <property type="protein sequence ID" value="KAI6660839.1"/>
    <property type="molecule type" value="Genomic_DNA"/>
</dbReference>
<dbReference type="InterPro" id="IPR001478">
    <property type="entry name" value="PDZ"/>
</dbReference>
<gene>
    <name evidence="2" type="ORF">LOD99_13563</name>
</gene>
<reference evidence="2 3" key="1">
    <citation type="journal article" date="2023" name="BMC Biol.">
        <title>The compact genome of the sponge Oopsacas minuta (Hexactinellida) is lacking key metazoan core genes.</title>
        <authorList>
            <person name="Santini S."/>
            <person name="Schenkelaars Q."/>
            <person name="Jourda C."/>
            <person name="Duchesne M."/>
            <person name="Belahbib H."/>
            <person name="Rocher C."/>
            <person name="Selva M."/>
            <person name="Riesgo A."/>
            <person name="Vervoort M."/>
            <person name="Leys S.P."/>
            <person name="Kodjabachian L."/>
            <person name="Le Bivic A."/>
            <person name="Borchiellini C."/>
            <person name="Claverie J.M."/>
            <person name="Renard E."/>
        </authorList>
    </citation>
    <scope>NUCLEOTIDE SEQUENCE [LARGE SCALE GENOMIC DNA]</scope>
    <source>
        <strain evidence="2">SPO-2</strain>
    </source>
</reference>
<organism evidence="2 3">
    <name type="scientific">Oopsacas minuta</name>
    <dbReference type="NCBI Taxonomy" id="111878"/>
    <lineage>
        <taxon>Eukaryota</taxon>
        <taxon>Metazoa</taxon>
        <taxon>Porifera</taxon>
        <taxon>Hexactinellida</taxon>
        <taxon>Hexasterophora</taxon>
        <taxon>Lyssacinosida</taxon>
        <taxon>Leucopsacidae</taxon>
        <taxon>Oopsacas</taxon>
    </lineage>
</organism>
<dbReference type="SUPFAM" id="SSF50156">
    <property type="entry name" value="PDZ domain-like"/>
    <property type="match status" value="1"/>
</dbReference>
<proteinExistence type="predicted"/>
<keyword evidence="3" id="KW-1185">Reference proteome</keyword>
<feature type="domain" description="PDZ" evidence="1">
    <location>
        <begin position="146"/>
        <end position="194"/>
    </location>
</feature>